<evidence type="ECO:0000313" key="1">
    <source>
        <dbReference type="EMBL" id="QNN99303.1"/>
    </source>
</evidence>
<sequence>MAKETLKYTVERQNDSSWYVVRVYRMLDGQDREIHIEPAMTFWGGKLHAKRWIKKWAKRKVGQRSYMNLVTVDRKW</sequence>
<dbReference type="RefSeq" id="YP_010651810.1">
    <property type="nucleotide sequence ID" value="NC_070783.1"/>
</dbReference>
<organism evidence="1 2">
    <name type="scientific">Streptomyces phage Faust</name>
    <dbReference type="NCBI Taxonomy" id="2767565"/>
    <lineage>
        <taxon>Viruses</taxon>
        <taxon>Duplodnaviria</taxon>
        <taxon>Heunggongvirae</taxon>
        <taxon>Uroviricota</taxon>
        <taxon>Caudoviricetes</taxon>
        <taxon>Stanwilliamsviridae</taxon>
        <taxon>Loccivirinae</taxon>
        <taxon>Faustvirus</taxon>
        <taxon>Faustvirus faust</taxon>
    </lineage>
</organism>
<accession>A0A7G9UZ48</accession>
<gene>
    <name evidence="1" type="primary">231</name>
    <name evidence="1" type="ORF">SEA_FAUST_231</name>
</gene>
<name>A0A7G9UZ48_9CAUD</name>
<proteinExistence type="predicted"/>
<dbReference type="GeneID" id="77927526"/>
<evidence type="ECO:0000313" key="2">
    <source>
        <dbReference type="Proteomes" id="UP000516151"/>
    </source>
</evidence>
<protein>
    <submittedName>
        <fullName evidence="1">Uncharacterized protein</fullName>
    </submittedName>
</protein>
<reference evidence="1 2" key="1">
    <citation type="submission" date="2020-06" db="EMBL/GenBank/DDBJ databases">
        <authorList>
            <person name="Arora M.N."/>
            <person name="Dalling M.T."/>
            <person name="Dawson S.P.M."/>
            <person name="Elia S.N."/>
            <person name="Burke B."/>
            <person name="Shaffer C.D."/>
            <person name="Weston-Hafer K.A."/>
            <person name="Garlena R.A."/>
            <person name="Russell D.A."/>
            <person name="Pope W.H."/>
            <person name="Jacobs-Sera D."/>
            <person name="Hatfull G.F."/>
        </authorList>
    </citation>
    <scope>NUCLEOTIDE SEQUENCE [LARGE SCALE GENOMIC DNA]</scope>
</reference>
<keyword evidence="2" id="KW-1185">Reference proteome</keyword>
<dbReference type="EMBL" id="MT684598">
    <property type="protein sequence ID" value="QNN99303.1"/>
    <property type="molecule type" value="Genomic_DNA"/>
</dbReference>
<dbReference type="Proteomes" id="UP000516151">
    <property type="component" value="Segment"/>
</dbReference>
<dbReference type="KEGG" id="vg:77927526"/>